<dbReference type="GO" id="GO:0005840">
    <property type="term" value="C:ribosome"/>
    <property type="evidence" value="ECO:0007669"/>
    <property type="project" value="UniProtKB-KW"/>
</dbReference>
<dbReference type="GO" id="GO:1990904">
    <property type="term" value="C:ribonucleoprotein complex"/>
    <property type="evidence" value="ECO:0007669"/>
    <property type="project" value="UniProtKB-KW"/>
</dbReference>
<dbReference type="PhylomeDB" id="A0A068VKI9"/>
<protein>
    <submittedName>
        <fullName evidence="5">DH200=94 genomic scaffold, scaffold_2768</fullName>
    </submittedName>
</protein>
<feature type="region of interest" description="Disordered" evidence="4">
    <location>
        <begin position="1"/>
        <end position="26"/>
    </location>
</feature>
<evidence type="ECO:0000256" key="4">
    <source>
        <dbReference type="SAM" id="MobiDB-lite"/>
    </source>
</evidence>
<dbReference type="PANTHER" id="PTHR19431">
    <property type="entry name" value="60S RIBOSOMAL PROTEIN L4"/>
    <property type="match status" value="1"/>
</dbReference>
<dbReference type="Gramene" id="CDP21196">
    <property type="protein sequence ID" value="CDP21196"/>
    <property type="gene ID" value="GSCOC_T00007286001"/>
</dbReference>
<dbReference type="GO" id="GO:0006412">
    <property type="term" value="P:translation"/>
    <property type="evidence" value="ECO:0007669"/>
    <property type="project" value="InterPro"/>
</dbReference>
<proteinExistence type="inferred from homology"/>
<dbReference type="Proteomes" id="UP000295252">
    <property type="component" value="Unassembled WGS sequence"/>
</dbReference>
<evidence type="ECO:0000256" key="2">
    <source>
        <dbReference type="ARBA" id="ARBA00022980"/>
    </source>
</evidence>
<feature type="compositionally biased region" description="Polar residues" evidence="4">
    <location>
        <begin position="9"/>
        <end position="26"/>
    </location>
</feature>
<evidence type="ECO:0000313" key="5">
    <source>
        <dbReference type="EMBL" id="CDP21196.1"/>
    </source>
</evidence>
<dbReference type="InterPro" id="IPR045240">
    <property type="entry name" value="Ribosomal_uL4_euk/arch"/>
</dbReference>
<keyword evidence="6" id="KW-1185">Reference proteome</keyword>
<dbReference type="SUPFAM" id="SSF52166">
    <property type="entry name" value="Ribosomal protein L4"/>
    <property type="match status" value="1"/>
</dbReference>
<name>A0A068VKI9_COFCA</name>
<gene>
    <name evidence="5" type="ORF">GSCOC_T00007286001</name>
</gene>
<dbReference type="InParanoid" id="A0A068VKI9"/>
<dbReference type="Gene3D" id="3.40.1370.10">
    <property type="match status" value="1"/>
</dbReference>
<accession>A0A068VKI9</accession>
<comment type="similarity">
    <text evidence="1">Belongs to the universal ribosomal protein uL4 family.</text>
</comment>
<reference evidence="6" key="1">
    <citation type="journal article" date="2014" name="Science">
        <title>The coffee genome provides insight into the convergent evolution of caffeine biosynthesis.</title>
        <authorList>
            <person name="Denoeud F."/>
            <person name="Carretero-Paulet L."/>
            <person name="Dereeper A."/>
            <person name="Droc G."/>
            <person name="Guyot R."/>
            <person name="Pietrella M."/>
            <person name="Zheng C."/>
            <person name="Alberti A."/>
            <person name="Anthony F."/>
            <person name="Aprea G."/>
            <person name="Aury J.M."/>
            <person name="Bento P."/>
            <person name="Bernard M."/>
            <person name="Bocs S."/>
            <person name="Campa C."/>
            <person name="Cenci A."/>
            <person name="Combes M.C."/>
            <person name="Crouzillat D."/>
            <person name="Da Silva C."/>
            <person name="Daddiego L."/>
            <person name="De Bellis F."/>
            <person name="Dussert S."/>
            <person name="Garsmeur O."/>
            <person name="Gayraud T."/>
            <person name="Guignon V."/>
            <person name="Jahn K."/>
            <person name="Jamilloux V."/>
            <person name="Joet T."/>
            <person name="Labadie K."/>
            <person name="Lan T."/>
            <person name="Leclercq J."/>
            <person name="Lepelley M."/>
            <person name="Leroy T."/>
            <person name="Li L.T."/>
            <person name="Librado P."/>
            <person name="Lopez L."/>
            <person name="Munoz A."/>
            <person name="Noel B."/>
            <person name="Pallavicini A."/>
            <person name="Perrotta G."/>
            <person name="Poncet V."/>
            <person name="Pot D."/>
            <person name="Priyono X."/>
            <person name="Rigoreau M."/>
            <person name="Rouard M."/>
            <person name="Rozas J."/>
            <person name="Tranchant-Dubreuil C."/>
            <person name="VanBuren R."/>
            <person name="Zhang Q."/>
            <person name="Andrade A.C."/>
            <person name="Argout X."/>
            <person name="Bertrand B."/>
            <person name="de Kochko A."/>
            <person name="Graziosi G."/>
            <person name="Henry R.J."/>
            <person name="Jayarama X."/>
            <person name="Ming R."/>
            <person name="Nagai C."/>
            <person name="Rounsley S."/>
            <person name="Sankoff D."/>
            <person name="Giuliano G."/>
            <person name="Albert V.A."/>
            <person name="Wincker P."/>
            <person name="Lashermes P."/>
        </authorList>
    </citation>
    <scope>NUCLEOTIDE SEQUENCE [LARGE SCALE GENOMIC DNA]</scope>
    <source>
        <strain evidence="6">cv. DH200-94</strain>
    </source>
</reference>
<keyword evidence="2" id="KW-0689">Ribosomal protein</keyword>
<organism evidence="5 6">
    <name type="scientific">Coffea canephora</name>
    <name type="common">Robusta coffee</name>
    <dbReference type="NCBI Taxonomy" id="49390"/>
    <lineage>
        <taxon>Eukaryota</taxon>
        <taxon>Viridiplantae</taxon>
        <taxon>Streptophyta</taxon>
        <taxon>Embryophyta</taxon>
        <taxon>Tracheophyta</taxon>
        <taxon>Spermatophyta</taxon>
        <taxon>Magnoliopsida</taxon>
        <taxon>eudicotyledons</taxon>
        <taxon>Gunneridae</taxon>
        <taxon>Pentapetalae</taxon>
        <taxon>asterids</taxon>
        <taxon>lamiids</taxon>
        <taxon>Gentianales</taxon>
        <taxon>Rubiaceae</taxon>
        <taxon>Ixoroideae</taxon>
        <taxon>Gardenieae complex</taxon>
        <taxon>Bertiereae - Coffeeae clade</taxon>
        <taxon>Coffeeae</taxon>
        <taxon>Coffea</taxon>
    </lineage>
</organism>
<sequence length="113" mass="12830">MKWRPTPTPSLCLTSRKPQSSQTSSKTFIARHLQELSPTYAVFRSTGHQTFIESWGTGSTISRISCVPGGGTHRAGQGAYGNMCRGRMFALTKIWRRWHHKVPVNKNRYAFNF</sequence>
<keyword evidence="3" id="KW-0687">Ribonucleoprotein</keyword>
<evidence type="ECO:0000256" key="1">
    <source>
        <dbReference type="ARBA" id="ARBA00010528"/>
    </source>
</evidence>
<dbReference type="GO" id="GO:0003735">
    <property type="term" value="F:structural constituent of ribosome"/>
    <property type="evidence" value="ECO:0007669"/>
    <property type="project" value="InterPro"/>
</dbReference>
<dbReference type="EMBL" id="HG741852">
    <property type="protein sequence ID" value="CDP21196.1"/>
    <property type="molecule type" value="Genomic_DNA"/>
</dbReference>
<evidence type="ECO:0000313" key="6">
    <source>
        <dbReference type="Proteomes" id="UP000295252"/>
    </source>
</evidence>
<dbReference type="AlphaFoldDB" id="A0A068VKI9"/>
<dbReference type="STRING" id="49390.A0A068VKI9"/>
<evidence type="ECO:0000256" key="3">
    <source>
        <dbReference type="ARBA" id="ARBA00023274"/>
    </source>
</evidence>
<dbReference type="InterPro" id="IPR023574">
    <property type="entry name" value="Ribosomal_uL4_dom_sf"/>
</dbReference>